<sequence>MAKKWDSNLFHNKSPLARRGLLLKGRSLFQATMASPWIRRKVFGWSCLGNFRHADIPAHLAPTI</sequence>
<gene>
    <name evidence="1" type="ORF">A2572_01205</name>
</gene>
<dbReference type="Proteomes" id="UP000179237">
    <property type="component" value="Unassembled WGS sequence"/>
</dbReference>
<name>A0A1F5FP52_9BACT</name>
<protein>
    <submittedName>
        <fullName evidence="1">Uncharacterized protein</fullName>
    </submittedName>
</protein>
<evidence type="ECO:0000313" key="1">
    <source>
        <dbReference type="EMBL" id="OGD81400.1"/>
    </source>
</evidence>
<proteinExistence type="predicted"/>
<reference evidence="1 2" key="1">
    <citation type="journal article" date="2016" name="Nat. Commun.">
        <title>Thousands of microbial genomes shed light on interconnected biogeochemical processes in an aquifer system.</title>
        <authorList>
            <person name="Anantharaman K."/>
            <person name="Brown C.T."/>
            <person name="Hug L.A."/>
            <person name="Sharon I."/>
            <person name="Castelle C.J."/>
            <person name="Probst A.J."/>
            <person name="Thomas B.C."/>
            <person name="Singh A."/>
            <person name="Wilkins M.J."/>
            <person name="Karaoz U."/>
            <person name="Brodie E.L."/>
            <person name="Williams K.H."/>
            <person name="Hubbard S.S."/>
            <person name="Banfield J.F."/>
        </authorList>
    </citation>
    <scope>NUCLEOTIDE SEQUENCE [LARGE SCALE GENOMIC DNA]</scope>
</reference>
<organism evidence="1 2">
    <name type="scientific">Candidatus Collierbacteria bacterium RIFOXYD1_FULL_40_9</name>
    <dbReference type="NCBI Taxonomy" id="1817731"/>
    <lineage>
        <taxon>Bacteria</taxon>
        <taxon>Candidatus Collieribacteriota</taxon>
    </lineage>
</organism>
<dbReference type="EMBL" id="MFAQ01000045">
    <property type="protein sequence ID" value="OGD81400.1"/>
    <property type="molecule type" value="Genomic_DNA"/>
</dbReference>
<evidence type="ECO:0000313" key="2">
    <source>
        <dbReference type="Proteomes" id="UP000179237"/>
    </source>
</evidence>
<comment type="caution">
    <text evidence="1">The sequence shown here is derived from an EMBL/GenBank/DDBJ whole genome shotgun (WGS) entry which is preliminary data.</text>
</comment>
<accession>A0A1F5FP52</accession>
<dbReference type="AlphaFoldDB" id="A0A1F5FP52"/>